<dbReference type="InterPro" id="IPR004843">
    <property type="entry name" value="Calcineurin-like_PHP"/>
</dbReference>
<evidence type="ECO:0000313" key="2">
    <source>
        <dbReference type="EMBL" id="ACV57228.1"/>
    </source>
</evidence>
<name>C8WQQ0_ALIAD</name>
<dbReference type="InterPro" id="IPR029052">
    <property type="entry name" value="Metallo-depent_PP-like"/>
</dbReference>
<reference evidence="3" key="1">
    <citation type="submission" date="2009-09" db="EMBL/GenBank/DDBJ databases">
        <title>The complete chromosome of Alicyclobacillus acidocaldarius subsp. acidocaldarius DSM 446.</title>
        <authorList>
            <consortium name="US DOE Joint Genome Institute (JGI-PGF)"/>
            <person name="Lucas S."/>
            <person name="Copeland A."/>
            <person name="Lapidus A."/>
            <person name="Glavina del Rio T."/>
            <person name="Dalin E."/>
            <person name="Tice H."/>
            <person name="Bruce D."/>
            <person name="Goodwin L."/>
            <person name="Pitluck S."/>
            <person name="Kyrpides N."/>
            <person name="Mavromatis K."/>
            <person name="Ivanova N."/>
            <person name="Ovchinnikova G."/>
            <person name="Chertkov O."/>
            <person name="Sims D."/>
            <person name="Brettin T."/>
            <person name="Detter J.C."/>
            <person name="Han C."/>
            <person name="Larimer F."/>
            <person name="Land M."/>
            <person name="Hauser L."/>
            <person name="Markowitz V."/>
            <person name="Cheng J.-F."/>
            <person name="Hugenholtz P."/>
            <person name="Woyke T."/>
            <person name="Wu D."/>
            <person name="Pukall R."/>
            <person name="Klenk H.-P."/>
            <person name="Eisen J.A."/>
        </authorList>
    </citation>
    <scope>NUCLEOTIDE SEQUENCE [LARGE SCALE GENOMIC DNA]</scope>
    <source>
        <strain evidence="3">ATCC 27009 / DSM 446 / BCRC 14685 / JCM 5260 / KCTC 1825 / NBRC 15652 / NCIMB 11725 / NRRL B-14509 / 104-IA</strain>
    </source>
</reference>
<dbReference type="HOGENOM" id="CLU_023125_4_0_9"/>
<keyword evidence="3" id="KW-1185">Reference proteome</keyword>
<dbReference type="Pfam" id="PF00149">
    <property type="entry name" value="Metallophos"/>
    <property type="match status" value="1"/>
</dbReference>
<dbReference type="PANTHER" id="PTHR42850">
    <property type="entry name" value="METALLOPHOSPHOESTERASE"/>
    <property type="match status" value="1"/>
</dbReference>
<dbReference type="GO" id="GO:0005737">
    <property type="term" value="C:cytoplasm"/>
    <property type="evidence" value="ECO:0007669"/>
    <property type="project" value="TreeGrafter"/>
</dbReference>
<organism evidence="2 3">
    <name type="scientific">Alicyclobacillus acidocaldarius subsp. acidocaldarius (strain ATCC 27009 / DSM 446 / BCRC 14685 / JCM 5260 / KCTC 1825 / NBRC 15652 / NCIMB 11725 / NRRL B-14509 / 104-IA)</name>
    <name type="common">Bacillus acidocaldarius</name>
    <dbReference type="NCBI Taxonomy" id="521098"/>
    <lineage>
        <taxon>Bacteria</taxon>
        <taxon>Bacillati</taxon>
        <taxon>Bacillota</taxon>
        <taxon>Bacilli</taxon>
        <taxon>Bacillales</taxon>
        <taxon>Alicyclobacillaceae</taxon>
        <taxon>Alicyclobacillus</taxon>
    </lineage>
</organism>
<reference evidence="2 3" key="2">
    <citation type="journal article" date="2010" name="Stand. Genomic Sci.">
        <title>Complete genome sequence of Alicyclobacillus acidocaldarius type strain (104-IA).</title>
        <authorList>
            <person name="Mavromatis K."/>
            <person name="Sikorski J."/>
            <person name="Lapidus A."/>
            <person name="Glavina Del Rio T."/>
            <person name="Copeland A."/>
            <person name="Tice H."/>
            <person name="Cheng J.F."/>
            <person name="Lucas S."/>
            <person name="Chen F."/>
            <person name="Nolan M."/>
            <person name="Bruce D."/>
            <person name="Goodwin L."/>
            <person name="Pitluck S."/>
            <person name="Ivanova N."/>
            <person name="Ovchinnikova G."/>
            <person name="Pati A."/>
            <person name="Chen A."/>
            <person name="Palaniappan K."/>
            <person name="Land M."/>
            <person name="Hauser L."/>
            <person name="Chang Y.J."/>
            <person name="Jeffries C.D."/>
            <person name="Chain P."/>
            <person name="Meincke L."/>
            <person name="Sims D."/>
            <person name="Chertkov O."/>
            <person name="Han C."/>
            <person name="Brettin T."/>
            <person name="Detter J.C."/>
            <person name="Wahrenburg C."/>
            <person name="Rohde M."/>
            <person name="Pukall R."/>
            <person name="Goker M."/>
            <person name="Bristow J."/>
            <person name="Eisen J.A."/>
            <person name="Markowitz V."/>
            <person name="Hugenholtz P."/>
            <person name="Klenk H.P."/>
            <person name="Kyrpides N.C."/>
        </authorList>
    </citation>
    <scope>NUCLEOTIDE SEQUENCE [LARGE SCALE GENOMIC DNA]</scope>
    <source>
        <strain evidence="3">ATCC 27009 / DSM 446 / BCRC 14685 / JCM 5260 / KCTC 1825 / NBRC 15652 / NCIMB 11725 / NRRL B-14509 / 104-IA</strain>
    </source>
</reference>
<dbReference type="Proteomes" id="UP000001917">
    <property type="component" value="Chromosome"/>
</dbReference>
<dbReference type="eggNOG" id="COG0639">
    <property type="taxonomic scope" value="Bacteria"/>
</dbReference>
<feature type="domain" description="Calcineurin-like phosphoesterase" evidence="1">
    <location>
        <begin position="8"/>
        <end position="169"/>
    </location>
</feature>
<dbReference type="CDD" id="cd00144">
    <property type="entry name" value="MPP_PPP_family"/>
    <property type="match status" value="1"/>
</dbReference>
<dbReference type="KEGG" id="aac:Aaci_0165"/>
<dbReference type="SUPFAM" id="SSF56300">
    <property type="entry name" value="Metallo-dependent phosphatases"/>
    <property type="match status" value="1"/>
</dbReference>
<evidence type="ECO:0000313" key="3">
    <source>
        <dbReference type="Proteomes" id="UP000001917"/>
    </source>
</evidence>
<dbReference type="GO" id="GO:0016791">
    <property type="term" value="F:phosphatase activity"/>
    <property type="evidence" value="ECO:0007669"/>
    <property type="project" value="TreeGrafter"/>
</dbReference>
<dbReference type="Gene3D" id="3.60.21.10">
    <property type="match status" value="1"/>
</dbReference>
<dbReference type="STRING" id="521098.Aaci_0165"/>
<evidence type="ECO:0000259" key="1">
    <source>
        <dbReference type="Pfam" id="PF00149"/>
    </source>
</evidence>
<dbReference type="RefSeq" id="WP_012809612.1">
    <property type="nucleotide sequence ID" value="NC_013205.1"/>
</dbReference>
<gene>
    <name evidence="2" type="ordered locus">Aaci_0165</name>
</gene>
<dbReference type="AlphaFoldDB" id="C8WQQ0"/>
<dbReference type="InterPro" id="IPR050126">
    <property type="entry name" value="Ap4A_hydrolase"/>
</dbReference>
<dbReference type="GO" id="GO:0008803">
    <property type="term" value="F:bis(5'-nucleosyl)-tetraphosphatase (symmetrical) activity"/>
    <property type="evidence" value="ECO:0007669"/>
    <property type="project" value="TreeGrafter"/>
</dbReference>
<dbReference type="EMBL" id="CP001727">
    <property type="protein sequence ID" value="ACV57228.1"/>
    <property type="molecule type" value="Genomic_DNA"/>
</dbReference>
<accession>C8WQQ0</accession>
<sequence length="213" mass="23382">MGSTPPERTIFISDIHGHLRPFARLLERLGYRPDRDQLVLVGDYISGGPDSLGVLRLVRNLCSEGAVALRGNHEEAVVNWMRRGMKPLGPVRDSLYRAIAADASLAAFLSTLPYAWEGERWVAVHAGIDPDKPHWRQTAKRDLLTIRERFYARPHRVGKLVVFGHTPCVVLHGTHDVWYGSDKVGIDGGARHGGQVNALVDAGGALTSTAEPV</sequence>
<dbReference type="PANTHER" id="PTHR42850:SF4">
    <property type="entry name" value="ZINC-DEPENDENT ENDOPOLYPHOSPHATASE"/>
    <property type="match status" value="1"/>
</dbReference>
<proteinExistence type="predicted"/>
<dbReference type="GO" id="GO:0110154">
    <property type="term" value="P:RNA decapping"/>
    <property type="evidence" value="ECO:0007669"/>
    <property type="project" value="TreeGrafter"/>
</dbReference>
<protein>
    <submittedName>
        <fullName evidence="2">Metallophosphoesterase</fullName>
    </submittedName>
</protein>